<evidence type="ECO:0000256" key="2">
    <source>
        <dbReference type="ARBA" id="ARBA00022475"/>
    </source>
</evidence>
<evidence type="ECO:0000256" key="3">
    <source>
        <dbReference type="ARBA" id="ARBA00022692"/>
    </source>
</evidence>
<evidence type="ECO:0000256" key="1">
    <source>
        <dbReference type="ARBA" id="ARBA00004651"/>
    </source>
</evidence>
<proteinExistence type="inferred from homology"/>
<sequence>MNETEQRLINLFSWLFFVCKWTGFTSYSLVNDPGDKNQDRKIFKRTGVSIFINIVIITLLVLLIDVRTCVGTSDSVNNVSTLIALTIDALYFVVLVLIMNFKQTRVVSIFYRLVAFGELVEEITRRKIDESKVQRFLRIYVFVVYSSLVVMLATNWWQAININPFLLFWLLKDTFLRFVSFSGEILIFYYMFIAITIARKFNGFLKEADVVERKQIKQIFQTYCDLKHDIQNITQVIIFFKIVWLIIELAITFYQIIILGQSSDEEPYLDSPITLVYWIFELSLEVCLLLCPFIVYYRETSMTFFLYDDIQNDSLGLDYKEREIFYLQTQVKRLKFTTHGLLELDWPLFYTVAALVCTYLVYLVQFQQLSRV</sequence>
<comment type="function">
    <text evidence="6">Gustatory receptor which mediates acceptance or avoidance behavior, depending on its substrates.</text>
</comment>
<dbReference type="GO" id="GO:0007165">
    <property type="term" value="P:signal transduction"/>
    <property type="evidence" value="ECO:0007669"/>
    <property type="project" value="UniProtKB-KW"/>
</dbReference>
<dbReference type="GO" id="GO:0050909">
    <property type="term" value="P:sensory perception of taste"/>
    <property type="evidence" value="ECO:0007669"/>
    <property type="project" value="InterPro"/>
</dbReference>
<name>A0AA38ITM6_9CUCU</name>
<keyword evidence="5 6" id="KW-0472">Membrane</keyword>
<dbReference type="EMBL" id="JALNTZ010000002">
    <property type="protein sequence ID" value="KAJ3661990.1"/>
    <property type="molecule type" value="Genomic_DNA"/>
</dbReference>
<keyword evidence="8" id="KW-1185">Reference proteome</keyword>
<gene>
    <name evidence="7" type="ORF">Zmor_006360</name>
</gene>
<feature type="transmembrane region" description="Helical" evidence="6">
    <location>
        <begin position="79"/>
        <end position="101"/>
    </location>
</feature>
<protein>
    <recommendedName>
        <fullName evidence="6">Gustatory receptor</fullName>
    </recommendedName>
</protein>
<dbReference type="Proteomes" id="UP001168821">
    <property type="component" value="Unassembled WGS sequence"/>
</dbReference>
<feature type="transmembrane region" description="Helical" evidence="6">
    <location>
        <begin position="236"/>
        <end position="257"/>
    </location>
</feature>
<dbReference type="AlphaFoldDB" id="A0AA38ITM6"/>
<keyword evidence="6" id="KW-0675">Receptor</keyword>
<comment type="similarity">
    <text evidence="6">Belongs to the insect chemoreceptor superfamily. Gustatory receptor (GR) family.</text>
</comment>
<dbReference type="InterPro" id="IPR013604">
    <property type="entry name" value="7TM_chemorcpt"/>
</dbReference>
<dbReference type="GO" id="GO:0005886">
    <property type="term" value="C:plasma membrane"/>
    <property type="evidence" value="ECO:0007669"/>
    <property type="project" value="UniProtKB-SubCell"/>
</dbReference>
<evidence type="ECO:0000256" key="6">
    <source>
        <dbReference type="RuleBase" id="RU363108"/>
    </source>
</evidence>
<keyword evidence="4 6" id="KW-1133">Transmembrane helix</keyword>
<evidence type="ECO:0000313" key="7">
    <source>
        <dbReference type="EMBL" id="KAJ3661990.1"/>
    </source>
</evidence>
<keyword evidence="2 6" id="KW-1003">Cell membrane</keyword>
<feature type="transmembrane region" description="Helical" evidence="6">
    <location>
        <begin position="348"/>
        <end position="366"/>
    </location>
</feature>
<evidence type="ECO:0000256" key="4">
    <source>
        <dbReference type="ARBA" id="ARBA00022989"/>
    </source>
</evidence>
<keyword evidence="6" id="KW-0807">Transducer</keyword>
<evidence type="ECO:0000313" key="8">
    <source>
        <dbReference type="Proteomes" id="UP001168821"/>
    </source>
</evidence>
<feature type="transmembrane region" description="Helical" evidence="6">
    <location>
        <begin position="277"/>
        <end position="297"/>
    </location>
</feature>
<comment type="caution">
    <text evidence="7">The sequence shown here is derived from an EMBL/GenBank/DDBJ whole genome shotgun (WGS) entry which is preliminary data.</text>
</comment>
<keyword evidence="3 6" id="KW-0812">Transmembrane</keyword>
<evidence type="ECO:0000256" key="5">
    <source>
        <dbReference type="ARBA" id="ARBA00023136"/>
    </source>
</evidence>
<organism evidence="7 8">
    <name type="scientific">Zophobas morio</name>
    <dbReference type="NCBI Taxonomy" id="2755281"/>
    <lineage>
        <taxon>Eukaryota</taxon>
        <taxon>Metazoa</taxon>
        <taxon>Ecdysozoa</taxon>
        <taxon>Arthropoda</taxon>
        <taxon>Hexapoda</taxon>
        <taxon>Insecta</taxon>
        <taxon>Pterygota</taxon>
        <taxon>Neoptera</taxon>
        <taxon>Endopterygota</taxon>
        <taxon>Coleoptera</taxon>
        <taxon>Polyphaga</taxon>
        <taxon>Cucujiformia</taxon>
        <taxon>Tenebrionidae</taxon>
        <taxon>Zophobas</taxon>
    </lineage>
</organism>
<feature type="transmembrane region" description="Helical" evidence="6">
    <location>
        <begin position="42"/>
        <end position="64"/>
    </location>
</feature>
<feature type="transmembrane region" description="Helical" evidence="6">
    <location>
        <begin position="178"/>
        <end position="198"/>
    </location>
</feature>
<reference evidence="7" key="1">
    <citation type="journal article" date="2023" name="G3 (Bethesda)">
        <title>Whole genome assemblies of Zophobas morio and Tenebrio molitor.</title>
        <authorList>
            <person name="Kaur S."/>
            <person name="Stinson S.A."/>
            <person name="diCenzo G.C."/>
        </authorList>
    </citation>
    <scope>NUCLEOTIDE SEQUENCE</scope>
    <source>
        <strain evidence="7">QUZm001</strain>
    </source>
</reference>
<dbReference type="Pfam" id="PF08395">
    <property type="entry name" value="7tm_7"/>
    <property type="match status" value="1"/>
</dbReference>
<accession>A0AA38ITM6</accession>
<comment type="subcellular location">
    <subcellularLocation>
        <location evidence="1 6">Cell membrane</location>
        <topology evidence="1 6">Multi-pass membrane protein</topology>
    </subcellularLocation>
</comment>
<feature type="transmembrane region" description="Helical" evidence="6">
    <location>
        <begin position="136"/>
        <end position="158"/>
    </location>
</feature>